<comment type="caution">
    <text evidence="11">The sequence shown here is derived from an EMBL/GenBank/DDBJ whole genome shotgun (WGS) entry which is preliminary data.</text>
</comment>
<feature type="signal peptide" evidence="8">
    <location>
        <begin position="1"/>
        <end position="28"/>
    </location>
</feature>
<dbReference type="Gene3D" id="3.30.350.10">
    <property type="entry name" value="Subtilisin inhibitor-like"/>
    <property type="match status" value="1"/>
</dbReference>
<keyword evidence="7 8" id="KW-1015">Disulfide bond</keyword>
<dbReference type="EMBL" id="BAABJV010000001">
    <property type="protein sequence ID" value="GAA4763883.1"/>
    <property type="molecule type" value="Genomic_DNA"/>
</dbReference>
<dbReference type="InterPro" id="IPR036819">
    <property type="entry name" value="Subtilisin_inhibitor-like_sf"/>
</dbReference>
<organism evidence="11 12">
    <name type="scientific">Streptomyces sanyensis</name>
    <dbReference type="NCBI Taxonomy" id="568869"/>
    <lineage>
        <taxon>Bacteria</taxon>
        <taxon>Bacillati</taxon>
        <taxon>Actinomycetota</taxon>
        <taxon>Actinomycetes</taxon>
        <taxon>Kitasatosporales</taxon>
        <taxon>Streptomycetaceae</taxon>
        <taxon>Streptomyces</taxon>
    </lineage>
</organism>
<keyword evidence="4 8" id="KW-0964">Secreted</keyword>
<dbReference type="InterPro" id="IPR000691">
    <property type="entry name" value="Prot_inh_I16_SSI"/>
</dbReference>
<evidence type="ECO:0000256" key="5">
    <source>
        <dbReference type="ARBA" id="ARBA00022690"/>
    </source>
</evidence>
<feature type="domain" description="Subtilisin inhibitor" evidence="10">
    <location>
        <begin position="42"/>
        <end position="134"/>
    </location>
</feature>
<dbReference type="GO" id="GO:0030414">
    <property type="term" value="F:peptidase inhibitor activity"/>
    <property type="evidence" value="ECO:0007669"/>
    <property type="project" value="UniProtKB-KW"/>
</dbReference>
<comment type="function">
    <text evidence="8">Strong inhibitor of bacterial serine proteases such as subtilisin.</text>
</comment>
<dbReference type="PRINTS" id="PR00294">
    <property type="entry name" value="SSBTLNINHBTR"/>
</dbReference>
<feature type="chain" id="PRO_5044932009" description="Probable subtilase-type protease inhibitor" evidence="8">
    <location>
        <begin position="29"/>
        <end position="148"/>
    </location>
</feature>
<feature type="site" description="Reactive bond" evidence="8">
    <location>
        <begin position="108"/>
        <end position="109"/>
    </location>
</feature>
<evidence type="ECO:0000256" key="9">
    <source>
        <dbReference type="RuleBase" id="RU003471"/>
    </source>
</evidence>
<protein>
    <recommendedName>
        <fullName evidence="8">Probable subtilase-type protease inhibitor</fullName>
    </recommendedName>
</protein>
<comment type="subunit">
    <text evidence="3 8">Homodimer.</text>
</comment>
<feature type="disulfide bond" evidence="8">
    <location>
        <begin position="106"/>
        <end position="136"/>
    </location>
</feature>
<proteinExistence type="inferred from homology"/>
<keyword evidence="12" id="KW-1185">Reference proteome</keyword>
<comment type="subcellular location">
    <subcellularLocation>
        <location evidence="1 8">Secreted</location>
    </subcellularLocation>
</comment>
<evidence type="ECO:0000313" key="11">
    <source>
        <dbReference type="EMBL" id="GAA4763883.1"/>
    </source>
</evidence>
<evidence type="ECO:0000256" key="7">
    <source>
        <dbReference type="ARBA" id="ARBA00023157"/>
    </source>
</evidence>
<dbReference type="Proteomes" id="UP001501147">
    <property type="component" value="Unassembled WGS sequence"/>
</dbReference>
<evidence type="ECO:0000313" key="12">
    <source>
        <dbReference type="Proteomes" id="UP001501147"/>
    </source>
</evidence>
<keyword evidence="5 8" id="KW-0646">Protease inhibitor</keyword>
<feature type="disulfide bond" evidence="8">
    <location>
        <begin position="69"/>
        <end position="84"/>
    </location>
</feature>
<dbReference type="RefSeq" id="WP_345609225.1">
    <property type="nucleotide sequence ID" value="NZ_BAABJV010000001.1"/>
</dbReference>
<name>A0ABP8ZR77_9ACTN</name>
<evidence type="ECO:0000256" key="2">
    <source>
        <dbReference type="ARBA" id="ARBA00010472"/>
    </source>
</evidence>
<evidence type="ECO:0000256" key="6">
    <source>
        <dbReference type="ARBA" id="ARBA00022900"/>
    </source>
</evidence>
<dbReference type="SUPFAM" id="SSF55399">
    <property type="entry name" value="Subtilisin inhibitor"/>
    <property type="match status" value="1"/>
</dbReference>
<evidence type="ECO:0000256" key="1">
    <source>
        <dbReference type="ARBA" id="ARBA00004613"/>
    </source>
</evidence>
<gene>
    <name evidence="8" type="primary">sti</name>
    <name evidence="11" type="ORF">GCM10023329_07020</name>
</gene>
<keyword evidence="6 8" id="KW-0722">Serine protease inhibitor</keyword>
<dbReference type="InterPro" id="IPR023549">
    <property type="entry name" value="Subtilisin_inhibitor"/>
</dbReference>
<evidence type="ECO:0000256" key="3">
    <source>
        <dbReference type="ARBA" id="ARBA00011738"/>
    </source>
</evidence>
<sequence length="148" mass="14812" precursor="true">MRYVARGLALAGLSLGLAFAPAAGTAGAAPAPAPAGATSLYAPSALVLTVTAGDDAVDGTVLRAVTLECAPGARGSHPAPEDACGELRAQAGGFDASVALDPDRACTKQWDPVTVTATGVWEGRHVSYSHTFGNPCVKSTARGVLFSF</sequence>
<evidence type="ECO:0000256" key="4">
    <source>
        <dbReference type="ARBA" id="ARBA00022525"/>
    </source>
</evidence>
<evidence type="ECO:0000256" key="8">
    <source>
        <dbReference type="HAMAP-Rule" id="MF_00778"/>
    </source>
</evidence>
<keyword evidence="8" id="KW-0732">Signal</keyword>
<accession>A0ABP8ZR77</accession>
<evidence type="ECO:0000259" key="10">
    <source>
        <dbReference type="Pfam" id="PF00720"/>
    </source>
</evidence>
<reference evidence="12" key="1">
    <citation type="journal article" date="2019" name="Int. J. Syst. Evol. Microbiol.">
        <title>The Global Catalogue of Microorganisms (GCM) 10K type strain sequencing project: providing services to taxonomists for standard genome sequencing and annotation.</title>
        <authorList>
            <consortium name="The Broad Institute Genomics Platform"/>
            <consortium name="The Broad Institute Genome Sequencing Center for Infectious Disease"/>
            <person name="Wu L."/>
            <person name="Ma J."/>
        </authorList>
    </citation>
    <scope>NUCLEOTIDE SEQUENCE [LARGE SCALE GENOMIC DNA]</scope>
    <source>
        <strain evidence="12">JCM 18324</strain>
    </source>
</reference>
<dbReference type="Pfam" id="PF00720">
    <property type="entry name" value="SSI"/>
    <property type="match status" value="1"/>
</dbReference>
<comment type="similarity">
    <text evidence="2 8 9">Belongs to the protease inhibitor I16 (SSI) family.</text>
</comment>
<dbReference type="HAMAP" id="MF_00778">
    <property type="entry name" value="SSI"/>
    <property type="match status" value="1"/>
</dbReference>